<dbReference type="AlphaFoldDB" id="A0A2V3ISU5"/>
<feature type="region of interest" description="Disordered" evidence="1">
    <location>
        <begin position="1"/>
        <end position="24"/>
    </location>
</feature>
<dbReference type="EMBL" id="NBIV01000068">
    <property type="protein sequence ID" value="PXF45193.1"/>
    <property type="molecule type" value="Genomic_DNA"/>
</dbReference>
<organism evidence="2 3">
    <name type="scientific">Gracilariopsis chorda</name>
    <dbReference type="NCBI Taxonomy" id="448386"/>
    <lineage>
        <taxon>Eukaryota</taxon>
        <taxon>Rhodophyta</taxon>
        <taxon>Florideophyceae</taxon>
        <taxon>Rhodymeniophycidae</taxon>
        <taxon>Gracilariales</taxon>
        <taxon>Gracilariaceae</taxon>
        <taxon>Gracilariopsis</taxon>
    </lineage>
</organism>
<accession>A0A2V3ISU5</accession>
<keyword evidence="3" id="KW-1185">Reference proteome</keyword>
<evidence type="ECO:0000313" key="2">
    <source>
        <dbReference type="EMBL" id="PXF45193.1"/>
    </source>
</evidence>
<evidence type="ECO:0000313" key="3">
    <source>
        <dbReference type="Proteomes" id="UP000247409"/>
    </source>
</evidence>
<proteinExistence type="predicted"/>
<name>A0A2V3ISU5_9FLOR</name>
<feature type="compositionally biased region" description="Polar residues" evidence="1">
    <location>
        <begin position="11"/>
        <end position="24"/>
    </location>
</feature>
<gene>
    <name evidence="2" type="ORF">BWQ96_05094</name>
</gene>
<evidence type="ECO:0000256" key="1">
    <source>
        <dbReference type="SAM" id="MobiDB-lite"/>
    </source>
</evidence>
<feature type="region of interest" description="Disordered" evidence="1">
    <location>
        <begin position="61"/>
        <end position="81"/>
    </location>
</feature>
<dbReference type="Proteomes" id="UP000247409">
    <property type="component" value="Unassembled WGS sequence"/>
</dbReference>
<protein>
    <submittedName>
        <fullName evidence="2">Uncharacterized protein</fullName>
    </submittedName>
</protein>
<sequence>MPSDDNLKWVPSTTKESKGTSADPSLTGTAYIMLITFEETELAIVFSFGVGGGFKERRSHNVDDIKLGTASESKKARGTWP</sequence>
<reference evidence="2 3" key="1">
    <citation type="journal article" date="2018" name="Mol. Biol. Evol.">
        <title>Analysis of the draft genome of the red seaweed Gracilariopsis chorda provides insights into genome size evolution in Rhodophyta.</title>
        <authorList>
            <person name="Lee J."/>
            <person name="Yang E.C."/>
            <person name="Graf L."/>
            <person name="Yang J.H."/>
            <person name="Qiu H."/>
            <person name="Zel Zion U."/>
            <person name="Chan C.X."/>
            <person name="Stephens T.G."/>
            <person name="Weber A.P.M."/>
            <person name="Boo G.H."/>
            <person name="Boo S.M."/>
            <person name="Kim K.M."/>
            <person name="Shin Y."/>
            <person name="Jung M."/>
            <person name="Lee S.J."/>
            <person name="Yim H.S."/>
            <person name="Lee J.H."/>
            <person name="Bhattacharya D."/>
            <person name="Yoon H.S."/>
        </authorList>
    </citation>
    <scope>NUCLEOTIDE SEQUENCE [LARGE SCALE GENOMIC DNA]</scope>
    <source>
        <strain evidence="2 3">SKKU-2015</strain>
        <tissue evidence="2">Whole body</tissue>
    </source>
</reference>
<comment type="caution">
    <text evidence="2">The sequence shown here is derived from an EMBL/GenBank/DDBJ whole genome shotgun (WGS) entry which is preliminary data.</text>
</comment>